<dbReference type="Gene3D" id="3.30.1360.70">
    <property type="entry name" value="Arginyl tRNA synthetase N-terminal domain"/>
    <property type="match status" value="1"/>
</dbReference>
<dbReference type="SUPFAM" id="SSF52374">
    <property type="entry name" value="Nucleotidylyl transferase"/>
    <property type="match status" value="1"/>
</dbReference>
<keyword evidence="6 11" id="KW-0547">Nucleotide-binding</keyword>
<comment type="subunit">
    <text evidence="3 11">Monomer.</text>
</comment>
<dbReference type="InterPro" id="IPR035684">
    <property type="entry name" value="ArgRS_core"/>
</dbReference>
<dbReference type="SUPFAM" id="SSF55190">
    <property type="entry name" value="Arginyl-tRNA synthetase (ArgRS), N-terminal 'additional' domain"/>
    <property type="match status" value="1"/>
</dbReference>
<evidence type="ECO:0000256" key="6">
    <source>
        <dbReference type="ARBA" id="ARBA00022741"/>
    </source>
</evidence>
<comment type="subcellular location">
    <subcellularLocation>
        <location evidence="1 11">Cytoplasm</location>
    </subcellularLocation>
</comment>
<keyword evidence="5 11" id="KW-0436">Ligase</keyword>
<evidence type="ECO:0000256" key="10">
    <source>
        <dbReference type="ARBA" id="ARBA00049339"/>
    </source>
</evidence>
<dbReference type="Proteomes" id="UP000772181">
    <property type="component" value="Unassembled WGS sequence"/>
</dbReference>
<evidence type="ECO:0000256" key="3">
    <source>
        <dbReference type="ARBA" id="ARBA00011245"/>
    </source>
</evidence>
<dbReference type="InterPro" id="IPR014729">
    <property type="entry name" value="Rossmann-like_a/b/a_fold"/>
</dbReference>
<dbReference type="GO" id="GO:0005737">
    <property type="term" value="C:cytoplasm"/>
    <property type="evidence" value="ECO:0007669"/>
    <property type="project" value="UniProtKB-SubCell"/>
</dbReference>
<keyword evidence="7 11" id="KW-0067">ATP-binding</keyword>
<dbReference type="InterPro" id="IPR036695">
    <property type="entry name" value="Arg-tRNA-synth_N_sf"/>
</dbReference>
<name>A0A933GND6_UNCTE</name>
<dbReference type="Pfam" id="PF00750">
    <property type="entry name" value="tRNA-synt_1d"/>
    <property type="match status" value="1"/>
</dbReference>
<dbReference type="FunFam" id="1.10.730.10:FF:000008">
    <property type="entry name" value="Arginine--tRNA ligase"/>
    <property type="match status" value="1"/>
</dbReference>
<evidence type="ECO:0000256" key="8">
    <source>
        <dbReference type="ARBA" id="ARBA00022917"/>
    </source>
</evidence>
<comment type="similarity">
    <text evidence="2 11 12">Belongs to the class-I aminoacyl-tRNA synthetase family.</text>
</comment>
<dbReference type="SMART" id="SM00836">
    <property type="entry name" value="DALR_1"/>
    <property type="match status" value="1"/>
</dbReference>
<evidence type="ECO:0000259" key="14">
    <source>
        <dbReference type="SMART" id="SM01016"/>
    </source>
</evidence>
<gene>
    <name evidence="11" type="primary">argS</name>
    <name evidence="15" type="ORF">HY730_05985</name>
</gene>
<dbReference type="GO" id="GO:0005524">
    <property type="term" value="F:ATP binding"/>
    <property type="evidence" value="ECO:0007669"/>
    <property type="project" value="UniProtKB-UniRule"/>
</dbReference>
<dbReference type="HAMAP" id="MF_00123">
    <property type="entry name" value="Arg_tRNA_synth"/>
    <property type="match status" value="1"/>
</dbReference>
<protein>
    <recommendedName>
        <fullName evidence="11">Arginine--tRNA ligase</fullName>
        <ecNumber evidence="11">6.1.1.19</ecNumber>
    </recommendedName>
    <alternativeName>
        <fullName evidence="11">Arginyl-tRNA synthetase</fullName>
        <shortName evidence="11">ArgRS</shortName>
    </alternativeName>
</protein>
<accession>A0A933GND6</accession>
<dbReference type="PROSITE" id="PS00178">
    <property type="entry name" value="AA_TRNA_LIGASE_I"/>
    <property type="match status" value="1"/>
</dbReference>
<proteinExistence type="inferred from homology"/>
<dbReference type="GO" id="GO:0006420">
    <property type="term" value="P:arginyl-tRNA aminoacylation"/>
    <property type="evidence" value="ECO:0007669"/>
    <property type="project" value="UniProtKB-UniRule"/>
</dbReference>
<dbReference type="Pfam" id="PF03485">
    <property type="entry name" value="Arg_tRNA_synt_N"/>
    <property type="match status" value="1"/>
</dbReference>
<dbReference type="GO" id="GO:0004814">
    <property type="term" value="F:arginine-tRNA ligase activity"/>
    <property type="evidence" value="ECO:0007669"/>
    <property type="project" value="UniProtKB-UniRule"/>
</dbReference>
<organism evidence="15 16">
    <name type="scientific">Tectimicrobiota bacterium</name>
    <dbReference type="NCBI Taxonomy" id="2528274"/>
    <lineage>
        <taxon>Bacteria</taxon>
        <taxon>Pseudomonadati</taxon>
        <taxon>Nitrospinota/Tectimicrobiota group</taxon>
        <taxon>Candidatus Tectimicrobiota</taxon>
    </lineage>
</organism>
<comment type="caution">
    <text evidence="15">The sequence shown here is derived from an EMBL/GenBank/DDBJ whole genome shotgun (WGS) entry which is preliminary data.</text>
</comment>
<feature type="domain" description="DALR anticodon binding" evidence="13">
    <location>
        <begin position="434"/>
        <end position="554"/>
    </location>
</feature>
<dbReference type="Gene3D" id="3.40.50.620">
    <property type="entry name" value="HUPs"/>
    <property type="match status" value="1"/>
</dbReference>
<dbReference type="Gene3D" id="1.10.730.10">
    <property type="entry name" value="Isoleucyl-tRNA Synthetase, Domain 1"/>
    <property type="match status" value="1"/>
</dbReference>
<keyword evidence="4 11" id="KW-0963">Cytoplasm</keyword>
<dbReference type="InterPro" id="IPR009080">
    <property type="entry name" value="tRNAsynth_Ia_anticodon-bd"/>
</dbReference>
<evidence type="ECO:0000256" key="2">
    <source>
        <dbReference type="ARBA" id="ARBA00005594"/>
    </source>
</evidence>
<dbReference type="PRINTS" id="PR01038">
    <property type="entry name" value="TRNASYNTHARG"/>
</dbReference>
<evidence type="ECO:0000256" key="1">
    <source>
        <dbReference type="ARBA" id="ARBA00004496"/>
    </source>
</evidence>
<dbReference type="InterPro" id="IPR008909">
    <property type="entry name" value="DALR_anticod-bd"/>
</dbReference>
<dbReference type="EMBL" id="JACQWF010000268">
    <property type="protein sequence ID" value="MBI4595914.1"/>
    <property type="molecule type" value="Genomic_DNA"/>
</dbReference>
<dbReference type="EC" id="6.1.1.19" evidence="11"/>
<keyword evidence="9 11" id="KW-0030">Aminoacyl-tRNA synthetase</keyword>
<evidence type="ECO:0000256" key="11">
    <source>
        <dbReference type="HAMAP-Rule" id="MF_00123"/>
    </source>
</evidence>
<dbReference type="InterPro" id="IPR001412">
    <property type="entry name" value="aa-tRNA-synth_I_CS"/>
</dbReference>
<evidence type="ECO:0000256" key="7">
    <source>
        <dbReference type="ARBA" id="ARBA00022840"/>
    </source>
</evidence>
<evidence type="ECO:0000256" key="9">
    <source>
        <dbReference type="ARBA" id="ARBA00023146"/>
    </source>
</evidence>
<dbReference type="SUPFAM" id="SSF47323">
    <property type="entry name" value="Anticodon-binding domain of a subclass of class I aminoacyl-tRNA synthetases"/>
    <property type="match status" value="1"/>
</dbReference>
<evidence type="ECO:0000259" key="13">
    <source>
        <dbReference type="SMART" id="SM00836"/>
    </source>
</evidence>
<evidence type="ECO:0000313" key="15">
    <source>
        <dbReference type="EMBL" id="MBI4595914.1"/>
    </source>
</evidence>
<evidence type="ECO:0000256" key="5">
    <source>
        <dbReference type="ARBA" id="ARBA00022598"/>
    </source>
</evidence>
<dbReference type="PANTHER" id="PTHR11956:SF5">
    <property type="entry name" value="ARGININE--TRNA LIGASE, CYTOPLASMIC"/>
    <property type="match status" value="1"/>
</dbReference>
<dbReference type="SMART" id="SM01016">
    <property type="entry name" value="Arg_tRNA_synt_N"/>
    <property type="match status" value="1"/>
</dbReference>
<feature type="domain" description="Arginyl tRNA synthetase N-terminal" evidence="14">
    <location>
        <begin position="3"/>
        <end position="92"/>
    </location>
</feature>
<dbReference type="InterPro" id="IPR001278">
    <property type="entry name" value="Arg-tRNA-ligase"/>
</dbReference>
<feature type="short sequence motif" description="'HIGH' region" evidence="11">
    <location>
        <begin position="129"/>
        <end position="139"/>
    </location>
</feature>
<evidence type="ECO:0000256" key="12">
    <source>
        <dbReference type="RuleBase" id="RU363038"/>
    </source>
</evidence>
<comment type="catalytic activity">
    <reaction evidence="10 11">
        <text>tRNA(Arg) + L-arginine + ATP = L-arginyl-tRNA(Arg) + AMP + diphosphate</text>
        <dbReference type="Rhea" id="RHEA:20301"/>
        <dbReference type="Rhea" id="RHEA-COMP:9658"/>
        <dbReference type="Rhea" id="RHEA-COMP:9673"/>
        <dbReference type="ChEBI" id="CHEBI:30616"/>
        <dbReference type="ChEBI" id="CHEBI:32682"/>
        <dbReference type="ChEBI" id="CHEBI:33019"/>
        <dbReference type="ChEBI" id="CHEBI:78442"/>
        <dbReference type="ChEBI" id="CHEBI:78513"/>
        <dbReference type="ChEBI" id="CHEBI:456215"/>
        <dbReference type="EC" id="6.1.1.19"/>
    </reaction>
</comment>
<dbReference type="NCBIfam" id="TIGR00456">
    <property type="entry name" value="argS"/>
    <property type="match status" value="1"/>
</dbReference>
<dbReference type="AlphaFoldDB" id="A0A933GND6"/>
<dbReference type="FunFam" id="3.40.50.620:FF:000062">
    <property type="entry name" value="Arginine--tRNA ligase"/>
    <property type="match status" value="1"/>
</dbReference>
<dbReference type="CDD" id="cd00671">
    <property type="entry name" value="ArgRS_core"/>
    <property type="match status" value="1"/>
</dbReference>
<evidence type="ECO:0000256" key="4">
    <source>
        <dbReference type="ARBA" id="ARBA00022490"/>
    </source>
</evidence>
<sequence>MKKILREILVSAVDQLRSDYLKDLRTIPPFSIDVPREEKHGDLSTNLALLLGSSLKINPRNLAERIKGLLNVNGKTFGKVEIAGPGFINFFFTPSFLEKNLGAILSEDFQYGQSRIGQGKKVQVEFVSANPTGPLHVGHGRGAAVGDTLANLLKAAGYPVEKEYYLNDRGNQMDKLGLSCWRRYQQLHGLNVEFPEDGYKGDYIWEIARDIIREKGDSFLNKNAEEVLPYFTSYTAETILQGIKKDLLNFGVTFDSWFSEKSLFLGEAKEKVFKLLEETGFLYKAEGALWFRSTLFNDEKDRVVIRSNGQETYFASDILYLKNKIERGFQEMVNVLGADHHGYIPRMKGIVKALGHDDNDLKIILVQLVNLIREGKQVSMSTRSGEFTDLAEVVQEVGKDVARYFFLMRRSDSHLDFDLDLAKKQSSENPVYYVQYAHARVCSLERMAAEAGMVLDSPGKMDLTPLVLPEELDLIKVLASYPDLIEESALALEPHRLTFYLQEVAGKFHAYYNHYRIIGEDQSLSQARLALAQGVKIVVRNALTLLGVNAPERM</sequence>
<dbReference type="Pfam" id="PF05746">
    <property type="entry name" value="DALR_1"/>
    <property type="match status" value="1"/>
</dbReference>
<dbReference type="InterPro" id="IPR005148">
    <property type="entry name" value="Arg-tRNA-synth_N"/>
</dbReference>
<evidence type="ECO:0000313" key="16">
    <source>
        <dbReference type="Proteomes" id="UP000772181"/>
    </source>
</evidence>
<dbReference type="PANTHER" id="PTHR11956">
    <property type="entry name" value="ARGINYL-TRNA SYNTHETASE"/>
    <property type="match status" value="1"/>
</dbReference>
<reference evidence="15" key="1">
    <citation type="submission" date="2020-07" db="EMBL/GenBank/DDBJ databases">
        <title>Huge and variable diversity of episymbiotic CPR bacteria and DPANN archaea in groundwater ecosystems.</title>
        <authorList>
            <person name="He C.Y."/>
            <person name="Keren R."/>
            <person name="Whittaker M."/>
            <person name="Farag I.F."/>
            <person name="Doudna J."/>
            <person name="Cate J.H.D."/>
            <person name="Banfield J.F."/>
        </authorList>
    </citation>
    <scope>NUCLEOTIDE SEQUENCE</scope>
    <source>
        <strain evidence="15">NC_groundwater_1482_Ag_S-0.65um_47_24</strain>
    </source>
</reference>
<keyword evidence="8 11" id="KW-0648">Protein biosynthesis</keyword>